<evidence type="ECO:0000313" key="3">
    <source>
        <dbReference type="EMBL" id="GIJ51768.1"/>
    </source>
</evidence>
<dbReference type="InterPro" id="IPR052158">
    <property type="entry name" value="INH-QAR"/>
</dbReference>
<comment type="caution">
    <text evidence="3">The sequence shown here is derived from an EMBL/GenBank/DDBJ whole genome shotgun (WGS) entry which is preliminary data.</text>
</comment>
<dbReference type="Proteomes" id="UP000619260">
    <property type="component" value="Unassembled WGS sequence"/>
</dbReference>
<keyword evidence="1" id="KW-0732">Signal</keyword>
<dbReference type="PANTHER" id="PTHR43130:SF3">
    <property type="entry name" value="HTH-TYPE TRANSCRIPTIONAL REGULATOR RV1931C"/>
    <property type="match status" value="1"/>
</dbReference>
<proteinExistence type="predicted"/>
<dbReference type="Pfam" id="PF01965">
    <property type="entry name" value="DJ-1_PfpI"/>
    <property type="match status" value="1"/>
</dbReference>
<dbReference type="PANTHER" id="PTHR43130">
    <property type="entry name" value="ARAC-FAMILY TRANSCRIPTIONAL REGULATOR"/>
    <property type="match status" value="1"/>
</dbReference>
<feature type="domain" description="DJ-1/PfpI" evidence="2">
    <location>
        <begin position="33"/>
        <end position="206"/>
    </location>
</feature>
<dbReference type="CDD" id="cd03139">
    <property type="entry name" value="GATase1_PfpI_2"/>
    <property type="match status" value="1"/>
</dbReference>
<evidence type="ECO:0000256" key="1">
    <source>
        <dbReference type="SAM" id="SignalP"/>
    </source>
</evidence>
<dbReference type="RefSeq" id="WP_203905164.1">
    <property type="nucleotide sequence ID" value="NZ_BOPF01000054.1"/>
</dbReference>
<dbReference type="AlphaFoldDB" id="A0A8J3YWC8"/>
<evidence type="ECO:0000313" key="4">
    <source>
        <dbReference type="Proteomes" id="UP000619260"/>
    </source>
</evidence>
<gene>
    <name evidence="3" type="ORF">Val02_86540</name>
</gene>
<dbReference type="EMBL" id="BOPF01000054">
    <property type="protein sequence ID" value="GIJ51768.1"/>
    <property type="molecule type" value="Genomic_DNA"/>
</dbReference>
<feature type="chain" id="PRO_5038875607" evidence="1">
    <location>
        <begin position="22"/>
        <end position="232"/>
    </location>
</feature>
<protein>
    <submittedName>
        <fullName evidence="3">Thimanine synthesis protein ThiJ</fullName>
    </submittedName>
</protein>
<organism evidence="3 4">
    <name type="scientific">Virgisporangium aliadipatigenens</name>
    <dbReference type="NCBI Taxonomy" id="741659"/>
    <lineage>
        <taxon>Bacteria</taxon>
        <taxon>Bacillati</taxon>
        <taxon>Actinomycetota</taxon>
        <taxon>Actinomycetes</taxon>
        <taxon>Micromonosporales</taxon>
        <taxon>Micromonosporaceae</taxon>
        <taxon>Virgisporangium</taxon>
    </lineage>
</organism>
<feature type="signal peptide" evidence="1">
    <location>
        <begin position="1"/>
        <end position="21"/>
    </location>
</feature>
<dbReference type="SUPFAM" id="SSF52317">
    <property type="entry name" value="Class I glutamine amidotransferase-like"/>
    <property type="match status" value="1"/>
</dbReference>
<dbReference type="InterPro" id="IPR029062">
    <property type="entry name" value="Class_I_gatase-like"/>
</dbReference>
<keyword evidence="4" id="KW-1185">Reference proteome</keyword>
<dbReference type="InterPro" id="IPR002818">
    <property type="entry name" value="DJ-1/PfpI"/>
</dbReference>
<reference evidence="3" key="1">
    <citation type="submission" date="2021-01" db="EMBL/GenBank/DDBJ databases">
        <title>Whole genome shotgun sequence of Virgisporangium aliadipatigenens NBRC 105644.</title>
        <authorList>
            <person name="Komaki H."/>
            <person name="Tamura T."/>
        </authorList>
    </citation>
    <scope>NUCLEOTIDE SEQUENCE</scope>
    <source>
        <strain evidence="3">NBRC 105644</strain>
    </source>
</reference>
<name>A0A8J3YWC8_9ACTN</name>
<sequence length="232" mass="23968">MERRTLLGAAAAAPLTGPAVAAASNRSAGRPLRVQVVMFDGAEEQDYTAPYEVFSLAGRLSGGAARVSYVTATGPRVVTASWGTRVEVANGWAPREADLLVVPGGGFGRPNEPGIWAEINEGTLPRLLAAAAPRRGLTVSSLCTGAIVLAAAGLTSGRPCTTHTGAKAELARRGGVVKDARVVDDRDLVTAAGVTSGLELALHLVRRELGADVAIACENVLEYESRGIVWTS</sequence>
<evidence type="ECO:0000259" key="2">
    <source>
        <dbReference type="Pfam" id="PF01965"/>
    </source>
</evidence>
<dbReference type="Gene3D" id="3.40.50.880">
    <property type="match status" value="1"/>
</dbReference>
<accession>A0A8J3YWC8</accession>